<dbReference type="EC" id="1.-.-.-" evidence="4"/>
<dbReference type="CDD" id="cd05233">
    <property type="entry name" value="SDR_c"/>
    <property type="match status" value="1"/>
</dbReference>
<dbReference type="PANTHER" id="PTHR43391:SF12">
    <property type="entry name" value="OXIDOREDUCTASE EPHD-RELATED"/>
    <property type="match status" value="1"/>
</dbReference>
<dbReference type="GO" id="GO:0016491">
    <property type="term" value="F:oxidoreductase activity"/>
    <property type="evidence" value="ECO:0007669"/>
    <property type="project" value="UniProtKB-KW"/>
</dbReference>
<sequence>MTDVQGRTAFITGGANGIGLGIARSFARAGAKLALVDLDAAALARAKAELEAITPVETYQLDVRDREAYAATAEAVESALGPVSLLFNNAGVAGGAPADKMTYDLWDWGIGINLYGVINGIQTFLPRMVERRQGGHIVNTASGAGLVATGSGVLYCTAKYGVVGMSESLNAELAPAGIGVTVLCPGPVATDIVQRSADNAPTVGLALSEEQKKRGAERRAMMTEYLKQGVSIDDVGEMVLKAVRENGLYIHTDRVVKELIEARTKALLDAMPA</sequence>
<evidence type="ECO:0000256" key="1">
    <source>
        <dbReference type="ARBA" id="ARBA00006484"/>
    </source>
</evidence>
<evidence type="ECO:0000313" key="5">
    <source>
        <dbReference type="Proteomes" id="UP001596977"/>
    </source>
</evidence>
<evidence type="ECO:0000256" key="2">
    <source>
        <dbReference type="ARBA" id="ARBA00023002"/>
    </source>
</evidence>
<dbReference type="EMBL" id="JBHTJG010000001">
    <property type="protein sequence ID" value="MFD0945615.1"/>
    <property type="molecule type" value="Genomic_DNA"/>
</dbReference>
<reference evidence="5" key="1">
    <citation type="journal article" date="2019" name="Int. J. Syst. Evol. Microbiol.">
        <title>The Global Catalogue of Microorganisms (GCM) 10K type strain sequencing project: providing services to taxonomists for standard genome sequencing and annotation.</title>
        <authorList>
            <consortium name="The Broad Institute Genomics Platform"/>
            <consortium name="The Broad Institute Genome Sequencing Center for Infectious Disease"/>
            <person name="Wu L."/>
            <person name="Ma J."/>
        </authorList>
    </citation>
    <scope>NUCLEOTIDE SEQUENCE [LARGE SCALE GENOMIC DNA]</scope>
    <source>
        <strain evidence="5">CCUG 62982</strain>
    </source>
</reference>
<keyword evidence="5" id="KW-1185">Reference proteome</keyword>
<evidence type="ECO:0000256" key="3">
    <source>
        <dbReference type="RuleBase" id="RU000363"/>
    </source>
</evidence>
<comment type="caution">
    <text evidence="4">The sequence shown here is derived from an EMBL/GenBank/DDBJ whole genome shotgun (WGS) entry which is preliminary data.</text>
</comment>
<dbReference type="SUPFAM" id="SSF51735">
    <property type="entry name" value="NAD(P)-binding Rossmann-fold domains"/>
    <property type="match status" value="1"/>
</dbReference>
<dbReference type="PRINTS" id="PR00080">
    <property type="entry name" value="SDRFAMILY"/>
</dbReference>
<name>A0ABW3H5J1_9SPHN</name>
<dbReference type="InterPro" id="IPR002347">
    <property type="entry name" value="SDR_fam"/>
</dbReference>
<dbReference type="Pfam" id="PF00106">
    <property type="entry name" value="adh_short"/>
    <property type="match status" value="1"/>
</dbReference>
<keyword evidence="2 4" id="KW-0560">Oxidoreductase</keyword>
<dbReference type="PANTHER" id="PTHR43391">
    <property type="entry name" value="RETINOL DEHYDROGENASE-RELATED"/>
    <property type="match status" value="1"/>
</dbReference>
<dbReference type="InterPro" id="IPR036291">
    <property type="entry name" value="NAD(P)-bd_dom_sf"/>
</dbReference>
<gene>
    <name evidence="4" type="ORF">ACFQ1E_04625</name>
</gene>
<dbReference type="Gene3D" id="3.40.50.720">
    <property type="entry name" value="NAD(P)-binding Rossmann-like Domain"/>
    <property type="match status" value="1"/>
</dbReference>
<dbReference type="RefSeq" id="WP_264942150.1">
    <property type="nucleotide sequence ID" value="NZ_JAPDRA010000001.1"/>
</dbReference>
<organism evidence="4 5">
    <name type="scientific">Sphingomonas canadensis</name>
    <dbReference type="NCBI Taxonomy" id="1219257"/>
    <lineage>
        <taxon>Bacteria</taxon>
        <taxon>Pseudomonadati</taxon>
        <taxon>Pseudomonadota</taxon>
        <taxon>Alphaproteobacteria</taxon>
        <taxon>Sphingomonadales</taxon>
        <taxon>Sphingomonadaceae</taxon>
        <taxon>Sphingomonas</taxon>
    </lineage>
</organism>
<proteinExistence type="inferred from homology"/>
<evidence type="ECO:0000313" key="4">
    <source>
        <dbReference type="EMBL" id="MFD0945615.1"/>
    </source>
</evidence>
<comment type="similarity">
    <text evidence="1 3">Belongs to the short-chain dehydrogenases/reductases (SDR) family.</text>
</comment>
<protein>
    <submittedName>
        <fullName evidence="4">SDR family oxidoreductase</fullName>
        <ecNumber evidence="4">1.-.-.-</ecNumber>
    </submittedName>
</protein>
<dbReference type="PRINTS" id="PR00081">
    <property type="entry name" value="GDHRDH"/>
</dbReference>
<dbReference type="Proteomes" id="UP001596977">
    <property type="component" value="Unassembled WGS sequence"/>
</dbReference>
<accession>A0ABW3H5J1</accession>